<dbReference type="Pfam" id="PF01556">
    <property type="entry name" value="DnaJ_C"/>
    <property type="match status" value="1"/>
</dbReference>
<dbReference type="GO" id="GO:0006457">
    <property type="term" value="P:protein folding"/>
    <property type="evidence" value="ECO:0007669"/>
    <property type="project" value="InterPro"/>
</dbReference>
<evidence type="ECO:0000256" key="3">
    <source>
        <dbReference type="ARBA" id="ARBA00022771"/>
    </source>
</evidence>
<dbReference type="InterPro" id="IPR002939">
    <property type="entry name" value="DnaJ_C"/>
</dbReference>
<dbReference type="InterPro" id="IPR001305">
    <property type="entry name" value="HSP_DnaJ_Cys-rich_dom"/>
</dbReference>
<dbReference type="SUPFAM" id="SSF57938">
    <property type="entry name" value="DnaJ/Hsp40 cysteine-rich domain"/>
    <property type="match status" value="1"/>
</dbReference>
<dbReference type="PANTHER" id="PTHR43888">
    <property type="entry name" value="DNAJ-LIKE-2, ISOFORM A-RELATED"/>
    <property type="match status" value="1"/>
</dbReference>
<dbReference type="Proteomes" id="UP000887572">
    <property type="component" value="Unplaced"/>
</dbReference>
<keyword evidence="3 5" id="KW-0863">Zinc-finger</keyword>
<keyword evidence="4 5" id="KW-0862">Zinc</keyword>
<dbReference type="GO" id="GO:0051082">
    <property type="term" value="F:unfolded protein binding"/>
    <property type="evidence" value="ECO:0007669"/>
    <property type="project" value="InterPro"/>
</dbReference>
<dbReference type="WBParaSite" id="Gr19_v10_g17719.t1">
    <property type="protein sequence ID" value="Gr19_v10_g17719.t1"/>
    <property type="gene ID" value="Gr19_v10_g17719"/>
</dbReference>
<feature type="domain" description="CR-type" evidence="7">
    <location>
        <begin position="74"/>
        <end position="158"/>
    </location>
</feature>
<reference evidence="9" key="1">
    <citation type="submission" date="2022-11" db="UniProtKB">
        <authorList>
            <consortium name="WormBaseParasite"/>
        </authorList>
    </citation>
    <scope>IDENTIFICATION</scope>
</reference>
<dbReference type="SUPFAM" id="SSF49493">
    <property type="entry name" value="HSP40/DnaJ peptide-binding domain"/>
    <property type="match status" value="2"/>
</dbReference>
<dbReference type="Gene3D" id="2.60.260.20">
    <property type="entry name" value="Urease metallochaperone UreE, N-terminal domain"/>
    <property type="match status" value="2"/>
</dbReference>
<keyword evidence="8" id="KW-1185">Reference proteome</keyword>
<dbReference type="InterPro" id="IPR008971">
    <property type="entry name" value="HSP40/DnaJ_pept-bd"/>
</dbReference>
<keyword evidence="2" id="KW-0677">Repeat</keyword>
<name>A0A914HIM5_GLORO</name>
<dbReference type="InterPro" id="IPR036410">
    <property type="entry name" value="HSP_DnaJ_Cys-rich_dom_sf"/>
</dbReference>
<dbReference type="AlphaFoldDB" id="A0A914HIM5"/>
<feature type="zinc finger region" description="CR-type" evidence="5">
    <location>
        <begin position="74"/>
        <end position="158"/>
    </location>
</feature>
<evidence type="ECO:0000256" key="5">
    <source>
        <dbReference type="PROSITE-ProRule" id="PRU00546"/>
    </source>
</evidence>
<accession>A0A914HIM5</accession>
<evidence type="ECO:0000256" key="2">
    <source>
        <dbReference type="ARBA" id="ARBA00022737"/>
    </source>
</evidence>
<evidence type="ECO:0000256" key="1">
    <source>
        <dbReference type="ARBA" id="ARBA00022723"/>
    </source>
</evidence>
<organism evidence="8 9">
    <name type="scientific">Globodera rostochiensis</name>
    <name type="common">Golden nematode worm</name>
    <name type="synonym">Heterodera rostochiensis</name>
    <dbReference type="NCBI Taxonomy" id="31243"/>
    <lineage>
        <taxon>Eukaryota</taxon>
        <taxon>Metazoa</taxon>
        <taxon>Ecdysozoa</taxon>
        <taxon>Nematoda</taxon>
        <taxon>Chromadorea</taxon>
        <taxon>Rhabditida</taxon>
        <taxon>Tylenchina</taxon>
        <taxon>Tylenchomorpha</taxon>
        <taxon>Tylenchoidea</taxon>
        <taxon>Heteroderidae</taxon>
        <taxon>Heteroderinae</taxon>
        <taxon>Globodera</taxon>
    </lineage>
</organism>
<protein>
    <submittedName>
        <fullName evidence="9">CR-type domain-containing protein</fullName>
    </submittedName>
</protein>
<dbReference type="Pfam" id="PF00684">
    <property type="entry name" value="DnaJ_CXXCXGXG"/>
    <property type="match status" value="1"/>
</dbReference>
<dbReference type="FunFam" id="2.60.260.20:FF:000003">
    <property type="entry name" value="DnaJ subfamily A member 2"/>
    <property type="match status" value="1"/>
</dbReference>
<evidence type="ECO:0000256" key="4">
    <source>
        <dbReference type="ARBA" id="ARBA00022833"/>
    </source>
</evidence>
<proteinExistence type="predicted"/>
<dbReference type="InterPro" id="IPR044713">
    <property type="entry name" value="DNJA1/2-like"/>
</dbReference>
<dbReference type="CDD" id="cd10747">
    <property type="entry name" value="DnaJ_C"/>
    <property type="match status" value="1"/>
</dbReference>
<evidence type="ECO:0000256" key="6">
    <source>
        <dbReference type="SAM" id="MobiDB-lite"/>
    </source>
</evidence>
<dbReference type="Gene3D" id="2.10.230.10">
    <property type="entry name" value="Heat shock protein DnaJ, cysteine-rich domain"/>
    <property type="match status" value="1"/>
</dbReference>
<dbReference type="FunFam" id="2.10.230.10:FF:000001">
    <property type="entry name" value="DnaJ subfamily A member 2"/>
    <property type="match status" value="1"/>
</dbReference>
<keyword evidence="1 5" id="KW-0479">Metal-binding</keyword>
<sequence length="364" mass="39452">MAFPGGRGGGGHEELFEMLNGGGGMGGMPFSLGGGAGGGGLFQQMFGGGGRQRARKGETTVQPMPVTLEDLYKGKTSKLQLTKKTLCKACNGIGGKQGSVRHCERCHGSGKMLITRQIGPGMIQQMAGRCDKCAGEGEIVDEKDRCKKCVGRKTVQEQKIIEVKITPGMRENQKIVFYGEGDQEPGIEPGDVVLVIKTKPHEQFERKGDDLFMKKTISLADALCGFTTAIKHLDGRQLVLMTMPGEIIKPESIRSAMQEGMPKPNSADRGNLFVIFDVKFPKKHFLDSEDKYNKLLSLLPPRPDPPMEMTNTEVEEVTLAEFDTHRYDRGSGGAGAREAYHDDSSDEEGATGSGGAQHVQCQQQ</sequence>
<evidence type="ECO:0000259" key="7">
    <source>
        <dbReference type="PROSITE" id="PS51188"/>
    </source>
</evidence>
<feature type="region of interest" description="Disordered" evidence="6">
    <location>
        <begin position="320"/>
        <end position="364"/>
    </location>
</feature>
<evidence type="ECO:0000313" key="8">
    <source>
        <dbReference type="Proteomes" id="UP000887572"/>
    </source>
</evidence>
<dbReference type="GO" id="GO:0030544">
    <property type="term" value="F:Hsp70 protein binding"/>
    <property type="evidence" value="ECO:0007669"/>
    <property type="project" value="InterPro"/>
</dbReference>
<dbReference type="GO" id="GO:0008270">
    <property type="term" value="F:zinc ion binding"/>
    <property type="evidence" value="ECO:0007669"/>
    <property type="project" value="UniProtKB-KW"/>
</dbReference>
<dbReference type="PROSITE" id="PS51188">
    <property type="entry name" value="ZF_CR"/>
    <property type="match status" value="1"/>
</dbReference>
<dbReference type="CDD" id="cd10719">
    <property type="entry name" value="DnaJ_zf"/>
    <property type="match status" value="1"/>
</dbReference>
<evidence type="ECO:0000313" key="9">
    <source>
        <dbReference type="WBParaSite" id="Gr19_v10_g17719.t1"/>
    </source>
</evidence>